<evidence type="ECO:0000313" key="1">
    <source>
        <dbReference type="EMBL" id="SET97157.1"/>
    </source>
</evidence>
<dbReference type="AlphaFoldDB" id="A0A1I0IJB9"/>
<sequence>MHFTTITYAYSVCFYLPVVTENCRNAVQKCRLSQLTGSVFSKKCILSHAATHVFSKKRGLSHAITSVFCKEWPLSHAIGNGFSIKQPLAHAIGNRFLTKCSLSHAISSVCSKIWCLSHLLKSLLVLMFGAFNEDFHYCLNEIPPELKFNIVLILPDTFQERNNPRD</sequence>
<gene>
    <name evidence="1" type="ORF">SAMN05444285_13255</name>
</gene>
<protein>
    <submittedName>
        <fullName evidence="1">Uncharacterized protein</fullName>
    </submittedName>
</protein>
<accession>A0A1I0IJB9</accession>
<name>A0A1I0IJB9_9BACT</name>
<dbReference type="EMBL" id="FOHT01000032">
    <property type="protein sequence ID" value="SET97157.1"/>
    <property type="molecule type" value="Genomic_DNA"/>
</dbReference>
<organism evidence="1 2">
    <name type="scientific">Draconibacterium orientale</name>
    <dbReference type="NCBI Taxonomy" id="1168034"/>
    <lineage>
        <taxon>Bacteria</taxon>
        <taxon>Pseudomonadati</taxon>
        <taxon>Bacteroidota</taxon>
        <taxon>Bacteroidia</taxon>
        <taxon>Marinilabiliales</taxon>
        <taxon>Prolixibacteraceae</taxon>
        <taxon>Draconibacterium</taxon>
    </lineage>
</organism>
<dbReference type="Proteomes" id="UP000181981">
    <property type="component" value="Unassembled WGS sequence"/>
</dbReference>
<proteinExistence type="predicted"/>
<evidence type="ECO:0000313" key="2">
    <source>
        <dbReference type="Proteomes" id="UP000181981"/>
    </source>
</evidence>
<reference evidence="1 2" key="1">
    <citation type="submission" date="2016-10" db="EMBL/GenBank/DDBJ databases">
        <authorList>
            <person name="de Groot N.N."/>
        </authorList>
    </citation>
    <scope>NUCLEOTIDE SEQUENCE [LARGE SCALE GENOMIC DNA]</scope>
    <source>
        <strain evidence="1 2">DSM 25947</strain>
    </source>
</reference>